<name>A0A8B8ARC1_CRAVI</name>
<feature type="domain" description="MTTase N-terminal" evidence="9">
    <location>
        <begin position="103"/>
        <end position="222"/>
    </location>
</feature>
<keyword evidence="11" id="KW-1185">Reference proteome</keyword>
<evidence type="ECO:0000259" key="9">
    <source>
        <dbReference type="PROSITE" id="PS51449"/>
    </source>
</evidence>
<dbReference type="GO" id="GO:0051539">
    <property type="term" value="F:4 iron, 4 sulfur cluster binding"/>
    <property type="evidence" value="ECO:0007669"/>
    <property type="project" value="UniProtKB-KW"/>
</dbReference>
<evidence type="ECO:0000313" key="11">
    <source>
        <dbReference type="Proteomes" id="UP000694844"/>
    </source>
</evidence>
<dbReference type="InterPro" id="IPR013848">
    <property type="entry name" value="Methylthiotransferase_N"/>
</dbReference>
<dbReference type="Gene3D" id="3.40.50.12160">
    <property type="entry name" value="Methylthiotransferase, N-terminal domain"/>
    <property type="match status" value="1"/>
</dbReference>
<evidence type="ECO:0000313" key="12">
    <source>
        <dbReference type="RefSeq" id="XP_022293725.1"/>
    </source>
</evidence>
<reference evidence="12" key="1">
    <citation type="submission" date="2025-08" db="UniProtKB">
        <authorList>
            <consortium name="RefSeq"/>
        </authorList>
    </citation>
    <scope>IDENTIFICATION</scope>
    <source>
        <tissue evidence="12">Whole sample</tissue>
    </source>
</reference>
<evidence type="ECO:0000256" key="4">
    <source>
        <dbReference type="ARBA" id="ARBA00022691"/>
    </source>
</evidence>
<dbReference type="KEGG" id="cvn:111104191"/>
<dbReference type="GO" id="GO:0035597">
    <property type="term" value="F:tRNA-2-methylthio-N(6)-dimethylallyladenosine(37) synthase activity"/>
    <property type="evidence" value="ECO:0007669"/>
    <property type="project" value="TreeGrafter"/>
</dbReference>
<dbReference type="InterPro" id="IPR005839">
    <property type="entry name" value="Methylthiotransferase"/>
</dbReference>
<dbReference type="FunFam" id="3.80.30.20:FF:000003">
    <property type="entry name" value="CDK5 regulatory subunit-associated protein 1"/>
    <property type="match status" value="1"/>
</dbReference>
<dbReference type="SUPFAM" id="SSF102114">
    <property type="entry name" value="Radical SAM enzymes"/>
    <property type="match status" value="1"/>
</dbReference>
<dbReference type="GO" id="GO:0005829">
    <property type="term" value="C:cytosol"/>
    <property type="evidence" value="ECO:0007669"/>
    <property type="project" value="TreeGrafter"/>
</dbReference>
<dbReference type="PROSITE" id="PS51449">
    <property type="entry name" value="MTTASE_N"/>
    <property type="match status" value="1"/>
</dbReference>
<evidence type="ECO:0000256" key="6">
    <source>
        <dbReference type="ARBA" id="ARBA00023004"/>
    </source>
</evidence>
<dbReference type="Pfam" id="PF00919">
    <property type="entry name" value="UPF0004"/>
    <property type="match status" value="1"/>
</dbReference>
<evidence type="ECO:0000256" key="1">
    <source>
        <dbReference type="ARBA" id="ARBA00001966"/>
    </source>
</evidence>
<dbReference type="SFLD" id="SFLDS00029">
    <property type="entry name" value="Radical_SAM"/>
    <property type="match status" value="1"/>
</dbReference>
<feature type="domain" description="TRAM" evidence="8">
    <location>
        <begin position="516"/>
        <end position="591"/>
    </location>
</feature>
<dbReference type="Gene3D" id="3.80.30.20">
    <property type="entry name" value="tm_1862 like domain"/>
    <property type="match status" value="1"/>
</dbReference>
<dbReference type="PANTHER" id="PTHR43020">
    <property type="entry name" value="CDK5 REGULATORY SUBUNIT-ASSOCIATED PROTEIN 1"/>
    <property type="match status" value="1"/>
</dbReference>
<keyword evidence="7" id="KW-0411">Iron-sulfur</keyword>
<dbReference type="RefSeq" id="XP_022293725.1">
    <property type="nucleotide sequence ID" value="XM_022438017.1"/>
</dbReference>
<gene>
    <name evidence="12" type="primary">LOC111104191</name>
</gene>
<organism evidence="11 12">
    <name type="scientific">Crassostrea virginica</name>
    <name type="common">Eastern oyster</name>
    <dbReference type="NCBI Taxonomy" id="6565"/>
    <lineage>
        <taxon>Eukaryota</taxon>
        <taxon>Metazoa</taxon>
        <taxon>Spiralia</taxon>
        <taxon>Lophotrochozoa</taxon>
        <taxon>Mollusca</taxon>
        <taxon>Bivalvia</taxon>
        <taxon>Autobranchia</taxon>
        <taxon>Pteriomorphia</taxon>
        <taxon>Ostreida</taxon>
        <taxon>Ostreoidea</taxon>
        <taxon>Ostreidae</taxon>
        <taxon>Crassostrea</taxon>
    </lineage>
</organism>
<keyword evidence="5" id="KW-0479">Metal-binding</keyword>
<dbReference type="InterPro" id="IPR002792">
    <property type="entry name" value="TRAM_dom"/>
</dbReference>
<dbReference type="InterPro" id="IPR038135">
    <property type="entry name" value="Methylthiotransferase_N_sf"/>
</dbReference>
<keyword evidence="4" id="KW-0949">S-adenosyl-L-methionine</keyword>
<dbReference type="PROSITE" id="PS01278">
    <property type="entry name" value="MTTASE_RADICAL"/>
    <property type="match status" value="1"/>
</dbReference>
<evidence type="ECO:0000259" key="10">
    <source>
        <dbReference type="PROSITE" id="PS51918"/>
    </source>
</evidence>
<evidence type="ECO:0000256" key="2">
    <source>
        <dbReference type="ARBA" id="ARBA00009815"/>
    </source>
</evidence>
<dbReference type="InterPro" id="IPR006638">
    <property type="entry name" value="Elp3/MiaA/NifB-like_rSAM"/>
</dbReference>
<dbReference type="PANTHER" id="PTHR43020:SF2">
    <property type="entry name" value="MITOCHONDRIAL TRNA METHYLTHIOTRANSFERASE CDK5RAP1"/>
    <property type="match status" value="1"/>
</dbReference>
<sequence>MLYSKQLKHWKIILQNWNSRKLDFGRFFTPLHDRHFHLSRVNCRFCHTEDSNRRKDFSDKLDKGPSLQHFIANSSGSIDNYVHESIEEKVPYLEDEVYSGNGRKVFFDTYGCQMNFNDTEIAWSILKDKGYAQAVSVNEADVVLLMTCSIRENAEQKIWNVVKQYKGLKRRASKKKQIKIGILGCMAERLKHKILDKEKMVDLVCGPDAYRDLPRLLSVTSESGQAAVNVLLSLEETYADVMPVRINSNSKTAFVSITRGCNNMCSYCIVPFTRGRERSRPVSSIVDEVRKLSDQGIKEVTLLGQNVNSYCDRSEEVHYGGLPKSEAQEGDNPENRVLSRGFKTIYKVHSGGQRFSHLLDQVSMVDPDMRIRFISPHPKDFPDELLYLIKERPNICNKIHLPAQTGSTAMLQAMRRGHSREAYLDLVHNIREIIPGVALTSDFIVGFCGETEKDHKDTLSLIDIVKYHFVYQFSYSMRQKTHAYHHLKDSVPEMIKLRRLQEVNDCARQGMLGVNQSLIGQEQLILIEGVSKRSSSDIWGRNDGGTKVIIPSGPLPSSDGEPSLRDVSVGDYVAVKILSANSQTLFGEPLFHSSLVDYASKPAKVSRTASLS</sequence>
<dbReference type="GO" id="GO:0046872">
    <property type="term" value="F:metal ion binding"/>
    <property type="evidence" value="ECO:0007669"/>
    <property type="project" value="UniProtKB-KW"/>
</dbReference>
<comment type="cofactor">
    <cofactor evidence="1">
        <name>[4Fe-4S] cluster</name>
        <dbReference type="ChEBI" id="CHEBI:49883"/>
    </cofactor>
</comment>
<keyword evidence="3" id="KW-0004">4Fe-4S</keyword>
<dbReference type="PROSITE" id="PS50926">
    <property type="entry name" value="TRAM"/>
    <property type="match status" value="1"/>
</dbReference>
<proteinExistence type="inferred from homology"/>
<dbReference type="GO" id="GO:0060255">
    <property type="term" value="P:regulation of macromolecule metabolic process"/>
    <property type="evidence" value="ECO:0007669"/>
    <property type="project" value="UniProtKB-ARBA"/>
</dbReference>
<evidence type="ECO:0000256" key="3">
    <source>
        <dbReference type="ARBA" id="ARBA00022485"/>
    </source>
</evidence>
<dbReference type="InterPro" id="IPR058240">
    <property type="entry name" value="rSAM_sf"/>
</dbReference>
<dbReference type="OrthoDB" id="190098at2759"/>
<dbReference type="InterPro" id="IPR006463">
    <property type="entry name" value="MiaB_methiolase"/>
</dbReference>
<dbReference type="SFLD" id="SFLDF00273">
    <property type="entry name" value="(dimethylallyl)adenosine_tRNA"/>
    <property type="match status" value="1"/>
</dbReference>
<dbReference type="InterPro" id="IPR020612">
    <property type="entry name" value="Methylthiotransferase_CS"/>
</dbReference>
<dbReference type="CDD" id="cd01335">
    <property type="entry name" value="Radical_SAM"/>
    <property type="match status" value="1"/>
</dbReference>
<dbReference type="GeneID" id="111104191"/>
<dbReference type="Pfam" id="PF04055">
    <property type="entry name" value="Radical_SAM"/>
    <property type="match status" value="1"/>
</dbReference>
<evidence type="ECO:0000256" key="5">
    <source>
        <dbReference type="ARBA" id="ARBA00022723"/>
    </source>
</evidence>
<comment type="similarity">
    <text evidence="2">Belongs to the methylthiotransferase family. MiaB subfamily.</text>
</comment>
<dbReference type="SFLD" id="SFLDF00413">
    <property type="entry name" value="CDK5RAP1"/>
    <property type="match status" value="1"/>
</dbReference>
<protein>
    <submittedName>
        <fullName evidence="12">CDK5 regulatory subunit-associated protein 1-like</fullName>
    </submittedName>
</protein>
<feature type="domain" description="Radical SAM core" evidence="10">
    <location>
        <begin position="247"/>
        <end position="515"/>
    </location>
</feature>
<dbReference type="AlphaFoldDB" id="A0A8B8ARC1"/>
<dbReference type="GO" id="GO:0080090">
    <property type="term" value="P:regulation of primary metabolic process"/>
    <property type="evidence" value="ECO:0007669"/>
    <property type="project" value="UniProtKB-ARBA"/>
</dbReference>
<accession>A0A8B8ARC1</accession>
<dbReference type="Pfam" id="PF01938">
    <property type="entry name" value="TRAM"/>
    <property type="match status" value="1"/>
</dbReference>
<dbReference type="SFLD" id="SFLDG01061">
    <property type="entry name" value="methylthiotransferase"/>
    <property type="match status" value="1"/>
</dbReference>
<keyword evidence="6" id="KW-0408">Iron</keyword>
<dbReference type="Proteomes" id="UP000694844">
    <property type="component" value="Chromosome 7"/>
</dbReference>
<dbReference type="FunFam" id="3.40.50.12160:FF:000003">
    <property type="entry name" value="CDK5 regulatory subunit-associated protein 1"/>
    <property type="match status" value="1"/>
</dbReference>
<dbReference type="SMART" id="SM00729">
    <property type="entry name" value="Elp3"/>
    <property type="match status" value="1"/>
</dbReference>
<dbReference type="InterPro" id="IPR023404">
    <property type="entry name" value="rSAM_horseshoe"/>
</dbReference>
<dbReference type="GO" id="GO:0005739">
    <property type="term" value="C:mitochondrion"/>
    <property type="evidence" value="ECO:0007669"/>
    <property type="project" value="TreeGrafter"/>
</dbReference>
<dbReference type="PROSITE" id="PS51918">
    <property type="entry name" value="RADICAL_SAM"/>
    <property type="match status" value="1"/>
</dbReference>
<evidence type="ECO:0000256" key="7">
    <source>
        <dbReference type="ARBA" id="ARBA00023014"/>
    </source>
</evidence>
<dbReference type="InterPro" id="IPR007197">
    <property type="entry name" value="rSAM"/>
</dbReference>
<dbReference type="SFLD" id="SFLDG01082">
    <property type="entry name" value="B12-binding_domain_containing"/>
    <property type="match status" value="1"/>
</dbReference>
<evidence type="ECO:0000259" key="8">
    <source>
        <dbReference type="PROSITE" id="PS50926"/>
    </source>
</evidence>